<reference evidence="3" key="1">
    <citation type="submission" date="2020-12" db="UniProtKB">
        <authorList>
            <consortium name="WormBaseParasite"/>
        </authorList>
    </citation>
    <scope>IDENTIFICATION</scope>
    <source>
        <strain evidence="3">MHco3</strain>
    </source>
</reference>
<keyword evidence="2" id="KW-1185">Reference proteome</keyword>
<feature type="signal peptide" evidence="1">
    <location>
        <begin position="1"/>
        <end position="18"/>
    </location>
</feature>
<proteinExistence type="predicted"/>
<sequence>QMCRIISILAALTVATTSLPSTTNSGSLTTWRAKRQCFMGRCGTTPMCTVCPSCCSDSPPMVMEMPPPKSCCASPRPSPTCCQAPAPLPPPPPPPVVSTVQCCRAAPAPLNPCCQALAAPQPASEQEQCCLAAPSPNNICCREMAPIQQPAPPPCRCGARMNEMECPGCISYRPRCNPIAVSCRLAFRVRRDAHYKMLSHLSENSL</sequence>
<evidence type="ECO:0000313" key="3">
    <source>
        <dbReference type="WBParaSite" id="HCON_00185135-00001"/>
    </source>
</evidence>
<protein>
    <submittedName>
        <fullName evidence="3">Vegetative cell wall protein gp1</fullName>
    </submittedName>
</protein>
<evidence type="ECO:0000313" key="2">
    <source>
        <dbReference type="Proteomes" id="UP000025227"/>
    </source>
</evidence>
<name>A0A7I4Z3K4_HAECO</name>
<evidence type="ECO:0000256" key="1">
    <source>
        <dbReference type="SAM" id="SignalP"/>
    </source>
</evidence>
<organism evidence="2 3">
    <name type="scientific">Haemonchus contortus</name>
    <name type="common">Barber pole worm</name>
    <dbReference type="NCBI Taxonomy" id="6289"/>
    <lineage>
        <taxon>Eukaryota</taxon>
        <taxon>Metazoa</taxon>
        <taxon>Ecdysozoa</taxon>
        <taxon>Nematoda</taxon>
        <taxon>Chromadorea</taxon>
        <taxon>Rhabditida</taxon>
        <taxon>Rhabditina</taxon>
        <taxon>Rhabditomorpha</taxon>
        <taxon>Strongyloidea</taxon>
        <taxon>Trichostrongylidae</taxon>
        <taxon>Haemonchus</taxon>
    </lineage>
</organism>
<dbReference type="OMA" id="VPENPCC"/>
<dbReference type="OrthoDB" id="5829869at2759"/>
<accession>A0A7I4Z3K4</accession>
<keyword evidence="1" id="KW-0732">Signal</keyword>
<dbReference type="Proteomes" id="UP000025227">
    <property type="component" value="Unplaced"/>
</dbReference>
<dbReference type="WBParaSite" id="HCON_00185135-00001">
    <property type="protein sequence ID" value="HCON_00185135-00001"/>
    <property type="gene ID" value="HCON_00185135"/>
</dbReference>
<feature type="chain" id="PRO_5029896702" evidence="1">
    <location>
        <begin position="19"/>
        <end position="206"/>
    </location>
</feature>
<dbReference type="AlphaFoldDB" id="A0A7I4Z3K4"/>